<protein>
    <submittedName>
        <fullName evidence="1">Uncharacterized protein</fullName>
    </submittedName>
</protein>
<reference evidence="1 2" key="1">
    <citation type="submission" date="2015-09" db="EMBL/GenBank/DDBJ databases">
        <authorList>
            <consortium name="Pathogen Informatics"/>
        </authorList>
    </citation>
    <scope>NUCLEOTIDE SEQUENCE [LARGE SCALE GENOMIC DNA]</scope>
    <source>
        <strain evidence="1 2">2789STDY5608891</strain>
    </source>
</reference>
<sequence>MKVFHDNEKLIRFSNRNIHVTIESIQLANGNIGTITNQSDNQKEKTR</sequence>
<dbReference type="Proteomes" id="UP000095492">
    <property type="component" value="Unassembled WGS sequence"/>
</dbReference>
<evidence type="ECO:0000313" key="1">
    <source>
        <dbReference type="EMBL" id="CUN25995.1"/>
    </source>
</evidence>
<gene>
    <name evidence="1" type="ORF">ERS852448_02883</name>
</gene>
<dbReference type="EMBL" id="CYYA01000029">
    <property type="protein sequence ID" value="CUN25995.1"/>
    <property type="molecule type" value="Genomic_DNA"/>
</dbReference>
<evidence type="ECO:0000313" key="2">
    <source>
        <dbReference type="Proteomes" id="UP000095492"/>
    </source>
</evidence>
<name>A0A173VIM7_EUBRA</name>
<accession>A0A173VIM7</accession>
<proteinExistence type="predicted"/>
<organism evidence="1 2">
    <name type="scientific">Eubacterium ramulus</name>
    <dbReference type="NCBI Taxonomy" id="39490"/>
    <lineage>
        <taxon>Bacteria</taxon>
        <taxon>Bacillati</taxon>
        <taxon>Bacillota</taxon>
        <taxon>Clostridia</taxon>
        <taxon>Eubacteriales</taxon>
        <taxon>Eubacteriaceae</taxon>
        <taxon>Eubacterium</taxon>
    </lineage>
</organism>
<dbReference type="AlphaFoldDB" id="A0A173VIM7"/>
<dbReference type="STRING" id="39490.ERS852448_02883"/>